<protein>
    <recommendedName>
        <fullName evidence="6">TonB-dependent receptor</fullName>
    </recommendedName>
</protein>
<name>A0ABM8QA65_9BACT</name>
<evidence type="ECO:0000313" key="4">
    <source>
        <dbReference type="EMBL" id="CAD7289662.1"/>
    </source>
</evidence>
<comment type="caution">
    <text evidence="4">The sequence shown here is derived from an EMBL/GenBank/DDBJ whole genome shotgun (WGS) entry which is preliminary data.</text>
</comment>
<accession>A0ABM8QA65</accession>
<keyword evidence="3" id="KW-0998">Cell outer membrane</keyword>
<reference evidence="4 5" key="1">
    <citation type="submission" date="2020-11" db="EMBL/GenBank/DDBJ databases">
        <authorList>
            <person name="Peeters C."/>
        </authorList>
    </citation>
    <scope>NUCLEOTIDE SEQUENCE [LARGE SCALE GENOMIC DNA]</scope>
    <source>
        <strain evidence="4 5">LMG 7974</strain>
    </source>
</reference>
<comment type="subcellular location">
    <subcellularLocation>
        <location evidence="1">Cell outer membrane</location>
    </subcellularLocation>
</comment>
<dbReference type="EMBL" id="CAJHOF010000020">
    <property type="protein sequence ID" value="CAD7289662.1"/>
    <property type="molecule type" value="Genomic_DNA"/>
</dbReference>
<dbReference type="RefSeq" id="WP_229933511.1">
    <property type="nucleotide sequence ID" value="NZ_CAJHOF010000020.1"/>
</dbReference>
<keyword evidence="5" id="KW-1185">Reference proteome</keyword>
<dbReference type="SUPFAM" id="SSF56935">
    <property type="entry name" value="Porins"/>
    <property type="match status" value="1"/>
</dbReference>
<dbReference type="Proteomes" id="UP000789803">
    <property type="component" value="Unassembled WGS sequence"/>
</dbReference>
<dbReference type="Gene3D" id="2.170.130.10">
    <property type="entry name" value="TonB-dependent receptor, plug domain"/>
    <property type="match status" value="1"/>
</dbReference>
<evidence type="ECO:0000256" key="1">
    <source>
        <dbReference type="ARBA" id="ARBA00004442"/>
    </source>
</evidence>
<dbReference type="InterPro" id="IPR037066">
    <property type="entry name" value="Plug_dom_sf"/>
</dbReference>
<keyword evidence="2" id="KW-0472">Membrane</keyword>
<dbReference type="InterPro" id="IPR036942">
    <property type="entry name" value="Beta-barrel_TonB_sf"/>
</dbReference>
<evidence type="ECO:0008006" key="6">
    <source>
        <dbReference type="Google" id="ProtNLM"/>
    </source>
</evidence>
<evidence type="ECO:0000313" key="5">
    <source>
        <dbReference type="Proteomes" id="UP000789803"/>
    </source>
</evidence>
<proteinExistence type="predicted"/>
<dbReference type="Gene3D" id="2.40.170.20">
    <property type="entry name" value="TonB-dependent receptor, beta-barrel domain"/>
    <property type="match status" value="1"/>
</dbReference>
<organism evidence="4 5">
    <name type="scientific">Campylobacter majalis</name>
    <dbReference type="NCBI Taxonomy" id="2790656"/>
    <lineage>
        <taxon>Bacteria</taxon>
        <taxon>Pseudomonadati</taxon>
        <taxon>Campylobacterota</taxon>
        <taxon>Epsilonproteobacteria</taxon>
        <taxon>Campylobacterales</taxon>
        <taxon>Campylobacteraceae</taxon>
        <taxon>Campylobacter</taxon>
    </lineage>
</organism>
<evidence type="ECO:0000256" key="2">
    <source>
        <dbReference type="ARBA" id="ARBA00023136"/>
    </source>
</evidence>
<sequence length="890" mass="100420">MCKKGTLLMFCVCMSLCNDDIVLVIDDVNVTAQSHTNQLSSSIDITGGTTQVKRSYIEALPATGGGITQILRLNPAIKYNATQRTSTNAAEIDPDDISINGAPSWQNSFLLDGVNFNNDLNPRQSRISALNTKSQFSPNATLPDIGSISQGINLDSELLESISVHDSFVGAKYGGFEGGVVEAKTRDPRKGFHGKISTKYTSDTYLKTYIDNQLLSEYKSSTNPKLQSEFTKRIYNLTLEGHLSDDFGLIFSASQTRSQFLKVNLGGRSAYFPANGEPQYNKQVRRSDNYLLKGIWYASDRVKVTPSFLYTPAHSTHANTFSKNGDFDIKTDGIIGSVGVDYEGDSFELLNLFSYSRLISSKDASHQNFITWPTTNHHNWGGTYSAEGAYGDIDQIQQTYSYKGELNFNPVDLFGVNHTFSMGVELAHKTGKYAIPGFFTAGTAFLKPLSAGQSCRADDKLCIDDITSVASGIPASRFSSTHGGFFHKYTKYQGKAKASINETSAWVQDEMQIGRLTTRIGARIDSESYYNQTTFSPRFSATYDVFGDEKTKINFGANRYHGRNIFSYALRNAMNSLAYTCERPTVYDGSDFVCKSNGSLPRYTQSNLDVPYNDELAFGLKQQIYNIDATFKFIKRYGRKEVRAKSYWNMPNYYNPLRPNPHYNPNYDNYYFEYDNSGKSRSDIYEIKLASVKDFEFYGSHGFELIFNYIDTKRNYNTEDNYLERDFYSIDYDGSAKDIDKVIYNGAIIDRNSLPSADFNEPWEIKLLTMHKFSPINLGFTKIKTNLSNFFSYRGKHESIVRVGITKLDGQDYATYENVNFGRAFNWDAKLGFEFGAVKNSAFFVNLEAYNVLNRRVIAGKFIDGVGKNTKTYTVYEPGRQLWFEVGYKW</sequence>
<evidence type="ECO:0000256" key="3">
    <source>
        <dbReference type="ARBA" id="ARBA00023237"/>
    </source>
</evidence>
<gene>
    <name evidence="4" type="ORF">LMG7974_01739</name>
</gene>